<sequence>MGLAFRVEKLVEQTPLMDLQPVLSLDGMKLLVLAKQEAQGQGTQAHAHLKVREQGALAHGENRVDQDINL</sequence>
<proteinExistence type="predicted"/>
<reference evidence="2 3" key="1">
    <citation type="submission" date="2021-10" db="EMBL/GenBank/DDBJ databases">
        <authorList>
            <person name="Koch H."/>
        </authorList>
    </citation>
    <scope>NUCLEOTIDE SEQUENCE [LARGE SCALE GENOMIC DNA]</scope>
    <source>
        <strain evidence="2">6680</strain>
    </source>
</reference>
<gene>
    <name evidence="2" type="ORF">NTG6680_1823</name>
</gene>
<feature type="region of interest" description="Disordered" evidence="1">
    <location>
        <begin position="42"/>
        <end position="70"/>
    </location>
</feature>
<evidence type="ECO:0000313" key="3">
    <source>
        <dbReference type="Proteomes" id="UP000839052"/>
    </source>
</evidence>
<dbReference type="Proteomes" id="UP000839052">
    <property type="component" value="Chromosome"/>
</dbReference>
<keyword evidence="3" id="KW-1185">Reference proteome</keyword>
<name>A0ABM8YZY0_9PROT</name>
<evidence type="ECO:0000256" key="1">
    <source>
        <dbReference type="SAM" id="MobiDB-lite"/>
    </source>
</evidence>
<dbReference type="EMBL" id="OU912926">
    <property type="protein sequence ID" value="CAG9933072.1"/>
    <property type="molecule type" value="Genomic_DNA"/>
</dbReference>
<accession>A0ABM8YZY0</accession>
<evidence type="ECO:0000313" key="2">
    <source>
        <dbReference type="EMBL" id="CAG9933072.1"/>
    </source>
</evidence>
<feature type="compositionally biased region" description="Basic and acidic residues" evidence="1">
    <location>
        <begin position="60"/>
        <end position="70"/>
    </location>
</feature>
<protein>
    <submittedName>
        <fullName evidence="2">Uncharacterized protein</fullName>
    </submittedName>
</protein>
<organism evidence="2 3">
    <name type="scientific">Candidatus Nitrotoga arctica</name>
    <dbReference type="NCBI Taxonomy" id="453162"/>
    <lineage>
        <taxon>Bacteria</taxon>
        <taxon>Pseudomonadati</taxon>
        <taxon>Pseudomonadota</taxon>
        <taxon>Betaproteobacteria</taxon>
        <taxon>Nitrosomonadales</taxon>
        <taxon>Gallionellaceae</taxon>
        <taxon>Candidatus Nitrotoga</taxon>
    </lineage>
</organism>